<accession>A0ACC0KX66</accession>
<sequence length="186" mass="20432">MGNLDSEKGSDSLNPAPVSAPTPLIDSDSFIDSGDFERLLVCPWPIRLGSVPRLSERTFSLWGYMANHLNEYKNPLYNPKAHPDALKPDLSAQSIRQKEIMNAIASGRAVDNTASGRRLRHGLRSSQLLPAFDPEVRKVLQDLVPPASSQVRSLHGSILSQPFYVAEPPESGRLGLSYNIGLRYAP</sequence>
<evidence type="ECO:0000313" key="1">
    <source>
        <dbReference type="EMBL" id="KAI8440777.1"/>
    </source>
</evidence>
<protein>
    <submittedName>
        <fullName evidence="1">Uncharacterized protein</fullName>
    </submittedName>
</protein>
<evidence type="ECO:0000313" key="2">
    <source>
        <dbReference type="Proteomes" id="UP001064048"/>
    </source>
</evidence>
<gene>
    <name evidence="1" type="ORF">MSG28_009105</name>
</gene>
<name>A0ACC0KX66_CHOFU</name>
<keyword evidence="2" id="KW-1185">Reference proteome</keyword>
<comment type="caution">
    <text evidence="1">The sequence shown here is derived from an EMBL/GenBank/DDBJ whole genome shotgun (WGS) entry which is preliminary data.</text>
</comment>
<proteinExistence type="predicted"/>
<reference evidence="1 2" key="1">
    <citation type="journal article" date="2022" name="Genome Biol. Evol.">
        <title>The Spruce Budworm Genome: Reconstructing the Evolutionary History of Antifreeze Proteins.</title>
        <authorList>
            <person name="Beliveau C."/>
            <person name="Gagne P."/>
            <person name="Picq S."/>
            <person name="Vernygora O."/>
            <person name="Keeling C.I."/>
            <person name="Pinkney K."/>
            <person name="Doucet D."/>
            <person name="Wen F."/>
            <person name="Johnston J.S."/>
            <person name="Maaroufi H."/>
            <person name="Boyle B."/>
            <person name="Laroche J."/>
            <person name="Dewar K."/>
            <person name="Juretic N."/>
            <person name="Blackburn G."/>
            <person name="Nisole A."/>
            <person name="Brunet B."/>
            <person name="Brandao M."/>
            <person name="Lumley L."/>
            <person name="Duan J."/>
            <person name="Quan G."/>
            <person name="Lucarotti C.J."/>
            <person name="Roe A.D."/>
            <person name="Sperling F.A.H."/>
            <person name="Levesque R.C."/>
            <person name="Cusson M."/>
        </authorList>
    </citation>
    <scope>NUCLEOTIDE SEQUENCE [LARGE SCALE GENOMIC DNA]</scope>
    <source>
        <strain evidence="1">Glfc:IPQL:Cfum</strain>
    </source>
</reference>
<organism evidence="1 2">
    <name type="scientific">Choristoneura fumiferana</name>
    <name type="common">Spruce budworm moth</name>
    <name type="synonym">Archips fumiferana</name>
    <dbReference type="NCBI Taxonomy" id="7141"/>
    <lineage>
        <taxon>Eukaryota</taxon>
        <taxon>Metazoa</taxon>
        <taxon>Ecdysozoa</taxon>
        <taxon>Arthropoda</taxon>
        <taxon>Hexapoda</taxon>
        <taxon>Insecta</taxon>
        <taxon>Pterygota</taxon>
        <taxon>Neoptera</taxon>
        <taxon>Endopterygota</taxon>
        <taxon>Lepidoptera</taxon>
        <taxon>Glossata</taxon>
        <taxon>Ditrysia</taxon>
        <taxon>Tortricoidea</taxon>
        <taxon>Tortricidae</taxon>
        <taxon>Tortricinae</taxon>
        <taxon>Choristoneura</taxon>
    </lineage>
</organism>
<dbReference type="Proteomes" id="UP001064048">
    <property type="component" value="Chromosome 15"/>
</dbReference>
<dbReference type="EMBL" id="CM046115">
    <property type="protein sequence ID" value="KAI8440777.1"/>
    <property type="molecule type" value="Genomic_DNA"/>
</dbReference>